<dbReference type="EMBL" id="AJWY01011589">
    <property type="protein sequence ID" value="EKC52334.1"/>
    <property type="molecule type" value="Genomic_DNA"/>
</dbReference>
<feature type="non-terminal residue" evidence="1">
    <location>
        <position position="185"/>
    </location>
</feature>
<gene>
    <name evidence="1" type="ORF">LEA_16944</name>
</gene>
<protein>
    <submittedName>
        <fullName evidence="1">TraE protein</fullName>
    </submittedName>
</protein>
<evidence type="ECO:0000313" key="1">
    <source>
        <dbReference type="EMBL" id="EKC52334.1"/>
    </source>
</evidence>
<organism evidence="1">
    <name type="scientific">human gut metagenome</name>
    <dbReference type="NCBI Taxonomy" id="408170"/>
    <lineage>
        <taxon>unclassified sequences</taxon>
        <taxon>metagenomes</taxon>
        <taxon>organismal metagenomes</taxon>
    </lineage>
</organism>
<accession>K1SA78</accession>
<reference evidence="1" key="1">
    <citation type="journal article" date="2013" name="Environ. Microbiol.">
        <title>Microbiota from the distal guts of lean and obese adolescents exhibit partial functional redundancy besides clear differences in community structure.</title>
        <authorList>
            <person name="Ferrer M."/>
            <person name="Ruiz A."/>
            <person name="Lanza F."/>
            <person name="Haange S.B."/>
            <person name="Oberbach A."/>
            <person name="Till H."/>
            <person name="Bargiela R."/>
            <person name="Campoy C."/>
            <person name="Segura M.T."/>
            <person name="Richter M."/>
            <person name="von Bergen M."/>
            <person name="Seifert J."/>
            <person name="Suarez A."/>
        </authorList>
    </citation>
    <scope>NUCLEOTIDE SEQUENCE</scope>
</reference>
<dbReference type="AlphaFoldDB" id="K1SA78"/>
<sequence length="185" mass="20951">MQKEKGDGMVNAVRMNLPAYMGVRYELTNQIEDAEELLDNLHNYNQKIFKVCILIHTYGRNNAELDERVQQICNTVQQQTCRFSPIPFEQCAAMNSVLPLGKKWLALERTLLTVNTAIYVPFTTQELFQPGGLYEGTNARSKNLIMVNRKLLPAPAGMVLGMTGFGKSFAVMQMMAGIMLRWPED</sequence>
<comment type="caution">
    <text evidence="1">The sequence shown here is derived from an EMBL/GenBank/DDBJ whole genome shotgun (WGS) entry which is preliminary data.</text>
</comment>
<proteinExistence type="predicted"/>
<name>K1SA78_9ZZZZ</name>